<feature type="domain" description="IclR-ED" evidence="7">
    <location>
        <begin position="84"/>
        <end position="267"/>
    </location>
</feature>
<keyword evidence="3" id="KW-0804">Transcription</keyword>
<dbReference type="PANTHER" id="PTHR30136:SF24">
    <property type="entry name" value="HTH-TYPE TRANSCRIPTIONAL REPRESSOR ALLR"/>
    <property type="match status" value="1"/>
</dbReference>
<evidence type="ECO:0000256" key="4">
    <source>
        <dbReference type="ARBA" id="ARBA00040379"/>
    </source>
</evidence>
<keyword evidence="2" id="KW-0238">DNA-binding</keyword>
<evidence type="ECO:0000256" key="3">
    <source>
        <dbReference type="ARBA" id="ARBA00023163"/>
    </source>
</evidence>
<dbReference type="GO" id="GO:0003677">
    <property type="term" value="F:DNA binding"/>
    <property type="evidence" value="ECO:0007669"/>
    <property type="project" value="UniProtKB-KW"/>
</dbReference>
<evidence type="ECO:0000256" key="5">
    <source>
        <dbReference type="ARBA" id="ARBA00042627"/>
    </source>
</evidence>
<dbReference type="Proteomes" id="UP000243778">
    <property type="component" value="Unassembled WGS sequence"/>
</dbReference>
<dbReference type="Pfam" id="PF09339">
    <property type="entry name" value="HTH_IclR"/>
    <property type="match status" value="1"/>
</dbReference>
<dbReference type="SUPFAM" id="SSF46785">
    <property type="entry name" value="Winged helix' DNA-binding domain"/>
    <property type="match status" value="1"/>
</dbReference>
<accession>A0A1H2QYC4</accession>
<dbReference type="InterPro" id="IPR036390">
    <property type="entry name" value="WH_DNA-bd_sf"/>
</dbReference>
<gene>
    <name evidence="8" type="ORF">SAMN05216287_0172</name>
</gene>
<evidence type="ECO:0000256" key="2">
    <source>
        <dbReference type="ARBA" id="ARBA00023125"/>
    </source>
</evidence>
<evidence type="ECO:0000313" key="9">
    <source>
        <dbReference type="Proteomes" id="UP000243778"/>
    </source>
</evidence>
<name>A0A1H2QYC4_9PSED</name>
<dbReference type="PANTHER" id="PTHR30136">
    <property type="entry name" value="HELIX-TURN-HELIX TRANSCRIPTIONAL REGULATOR, ICLR FAMILY"/>
    <property type="match status" value="1"/>
</dbReference>
<dbReference type="InterPro" id="IPR050707">
    <property type="entry name" value="HTH_MetabolicPath_Reg"/>
</dbReference>
<keyword evidence="9" id="KW-1185">Reference proteome</keyword>
<dbReference type="Pfam" id="PF01614">
    <property type="entry name" value="IclR_C"/>
    <property type="match status" value="1"/>
</dbReference>
<dbReference type="SUPFAM" id="SSF55781">
    <property type="entry name" value="GAF domain-like"/>
    <property type="match status" value="1"/>
</dbReference>
<proteinExistence type="predicted"/>
<dbReference type="AlphaFoldDB" id="A0A1H2QYC4"/>
<evidence type="ECO:0000259" key="6">
    <source>
        <dbReference type="PROSITE" id="PS51077"/>
    </source>
</evidence>
<dbReference type="PROSITE" id="PS51077">
    <property type="entry name" value="HTH_ICLR"/>
    <property type="match status" value="1"/>
</dbReference>
<dbReference type="SMART" id="SM00346">
    <property type="entry name" value="HTH_ICLR"/>
    <property type="match status" value="1"/>
</dbReference>
<keyword evidence="1" id="KW-0805">Transcription regulation</keyword>
<dbReference type="EMBL" id="FNNU01000001">
    <property type="protein sequence ID" value="SDW11634.1"/>
    <property type="molecule type" value="Genomic_DNA"/>
</dbReference>
<organism evidence="8 9">
    <name type="scientific">Pseudomonas kuykendallii</name>
    <dbReference type="NCBI Taxonomy" id="1007099"/>
    <lineage>
        <taxon>Bacteria</taxon>
        <taxon>Pseudomonadati</taxon>
        <taxon>Pseudomonadota</taxon>
        <taxon>Gammaproteobacteria</taxon>
        <taxon>Pseudomonadales</taxon>
        <taxon>Pseudomonadaceae</taxon>
        <taxon>Pseudomonas</taxon>
    </lineage>
</organism>
<evidence type="ECO:0000313" key="8">
    <source>
        <dbReference type="EMBL" id="SDW11634.1"/>
    </source>
</evidence>
<dbReference type="InterPro" id="IPR005471">
    <property type="entry name" value="Tscrpt_reg_IclR_N"/>
</dbReference>
<sequence length="277" mass="30231">MERKDSKKNVEAMDSEALGNGDRSLRALLALEAVVCASEPVTLAQLSDRLQAPKATLLRMLAALERHGYLIRELDEKTYLPGPHARQLGLHALRNQAVLQRHRLILEELVAELGETCNLTALDGNQVLYIDRVETREPLRLHVEPGTHVPLHCTASGKLYLASMSASQRQRMLAHLPLTRQTDRTLTDAALLETELERIKARGVGIDSEEFVRGMAAVAVPITDAAGHCVAALACHAPTARKSLNDLLDCVPRLREAAALLAESMTVREASPVKAAS</sequence>
<dbReference type="GO" id="GO:0045892">
    <property type="term" value="P:negative regulation of DNA-templated transcription"/>
    <property type="evidence" value="ECO:0007669"/>
    <property type="project" value="TreeGrafter"/>
</dbReference>
<dbReference type="InterPro" id="IPR029016">
    <property type="entry name" value="GAF-like_dom_sf"/>
</dbReference>
<evidence type="ECO:0000256" key="1">
    <source>
        <dbReference type="ARBA" id="ARBA00023015"/>
    </source>
</evidence>
<dbReference type="STRING" id="1007099.SAMN05216287_0172"/>
<evidence type="ECO:0000259" key="7">
    <source>
        <dbReference type="PROSITE" id="PS51078"/>
    </source>
</evidence>
<dbReference type="GO" id="GO:0003700">
    <property type="term" value="F:DNA-binding transcription factor activity"/>
    <property type="evidence" value="ECO:0007669"/>
    <property type="project" value="TreeGrafter"/>
</dbReference>
<dbReference type="PROSITE" id="PS51078">
    <property type="entry name" value="ICLR_ED"/>
    <property type="match status" value="1"/>
</dbReference>
<reference evidence="9" key="1">
    <citation type="submission" date="2016-10" db="EMBL/GenBank/DDBJ databases">
        <authorList>
            <person name="Varghese N."/>
            <person name="Submissions S."/>
        </authorList>
    </citation>
    <scope>NUCLEOTIDE SEQUENCE [LARGE SCALE GENOMIC DNA]</scope>
    <source>
        <strain evidence="9">NRRL B-59562</strain>
    </source>
</reference>
<protein>
    <recommendedName>
        <fullName evidence="4">HTH-type transcriptional repressor AllR</fullName>
    </recommendedName>
    <alternativeName>
        <fullName evidence="5">Negative regulator of allantoin and glyoxylate utilization operons</fullName>
    </alternativeName>
</protein>
<dbReference type="Gene3D" id="1.10.10.10">
    <property type="entry name" value="Winged helix-like DNA-binding domain superfamily/Winged helix DNA-binding domain"/>
    <property type="match status" value="1"/>
</dbReference>
<dbReference type="Gene3D" id="3.30.450.40">
    <property type="match status" value="1"/>
</dbReference>
<dbReference type="OrthoDB" id="9807558at2"/>
<dbReference type="InterPro" id="IPR036388">
    <property type="entry name" value="WH-like_DNA-bd_sf"/>
</dbReference>
<dbReference type="InterPro" id="IPR014757">
    <property type="entry name" value="Tscrpt_reg_IclR_C"/>
</dbReference>
<feature type="domain" description="HTH iclR-type" evidence="6">
    <location>
        <begin position="18"/>
        <end position="83"/>
    </location>
</feature>